<reference evidence="3 5" key="1">
    <citation type="submission" date="2015-11" db="EMBL/GenBank/DDBJ databases">
        <title>Genomic analysis of 38 Legionella species identifies large and diverse effector repertoires.</title>
        <authorList>
            <person name="Burstein D."/>
            <person name="Amaro F."/>
            <person name="Zusman T."/>
            <person name="Lifshitz Z."/>
            <person name="Cohen O."/>
            <person name="Gilbert J.A."/>
            <person name="Pupko T."/>
            <person name="Shuman H.A."/>
            <person name="Segal G."/>
        </authorList>
    </citation>
    <scope>NUCLEOTIDE SEQUENCE [LARGE SCALE GENOMIC DNA]</scope>
    <source>
        <strain evidence="3 5">JA-26-G1-E2</strain>
    </source>
</reference>
<dbReference type="AlphaFoldDB" id="A0A0W0UI74"/>
<dbReference type="Proteomes" id="UP000093336">
    <property type="component" value="Unassembled WGS sequence"/>
</dbReference>
<name>A0A0W0UI74_9GAMM</name>
<evidence type="ECO:0000313" key="3">
    <source>
        <dbReference type="EMBL" id="KTD07357.1"/>
    </source>
</evidence>
<keyword evidence="1" id="KW-1133">Transmembrane helix</keyword>
<reference evidence="4 6" key="2">
    <citation type="submission" date="2016-05" db="EMBL/GenBank/DDBJ databases">
        <authorList>
            <person name="Prochazka B."/>
            <person name="Indra A."/>
            <person name="Hasenberger P."/>
            <person name="Blaschitz M."/>
            <person name="Wagner L."/>
            <person name="Wewalka G."/>
            <person name="Sorschag S."/>
            <person name="Schmid D."/>
            <person name="Ruppitsch W."/>
        </authorList>
    </citation>
    <scope>NUCLEOTIDE SEQUENCE [LARGE SCALE GENOMIC DNA]</scope>
    <source>
        <strain evidence="4 6">974010_12</strain>
    </source>
</reference>
<protein>
    <submittedName>
        <fullName evidence="3">Transport protein</fullName>
    </submittedName>
</protein>
<dbReference type="InterPro" id="IPR037185">
    <property type="entry name" value="EmrE-like"/>
</dbReference>
<dbReference type="RefSeq" id="WP_058449484.1">
    <property type="nucleotide sequence ID" value="NZ_CAAAJF010000005.1"/>
</dbReference>
<dbReference type="OrthoDB" id="5568153at2"/>
<dbReference type="EMBL" id="LYOZ01000018">
    <property type="protein sequence ID" value="OCH97868.1"/>
    <property type="molecule type" value="Genomic_DNA"/>
</dbReference>
<gene>
    <name evidence="4" type="ORF">A8135_01195</name>
    <name evidence="3" type="ORF">Ljam_1552</name>
</gene>
<dbReference type="GO" id="GO:0016020">
    <property type="term" value="C:membrane"/>
    <property type="evidence" value="ECO:0007669"/>
    <property type="project" value="InterPro"/>
</dbReference>
<dbReference type="SUPFAM" id="SSF103481">
    <property type="entry name" value="Multidrug resistance efflux transporter EmrE"/>
    <property type="match status" value="1"/>
</dbReference>
<evidence type="ECO:0000256" key="1">
    <source>
        <dbReference type="SAM" id="Phobius"/>
    </source>
</evidence>
<evidence type="ECO:0000313" key="5">
    <source>
        <dbReference type="Proteomes" id="UP000054715"/>
    </source>
</evidence>
<sequence>MWLVFAITAALLWGLNYSLAEKVLQSISPVTLLALEMLVGAIVFLLMSYFTTFKKDIALLMTDSNLLWLTILEVIIVLAASFFIVYSIQFKNATLAGIVELIYPLFIILFTWLLFGENHIDASVIIGGTLIFVGVAFISIS</sequence>
<evidence type="ECO:0000313" key="6">
    <source>
        <dbReference type="Proteomes" id="UP000093336"/>
    </source>
</evidence>
<accession>A0A0W0UI74</accession>
<keyword evidence="1" id="KW-0472">Membrane</keyword>
<comment type="caution">
    <text evidence="3">The sequence shown here is derived from an EMBL/GenBank/DDBJ whole genome shotgun (WGS) entry which is preliminary data.</text>
</comment>
<dbReference type="Proteomes" id="UP000054715">
    <property type="component" value="Unassembled WGS sequence"/>
</dbReference>
<organism evidence="3 5">
    <name type="scientific">Legionella jamestowniensis</name>
    <dbReference type="NCBI Taxonomy" id="455"/>
    <lineage>
        <taxon>Bacteria</taxon>
        <taxon>Pseudomonadati</taxon>
        <taxon>Pseudomonadota</taxon>
        <taxon>Gammaproteobacteria</taxon>
        <taxon>Legionellales</taxon>
        <taxon>Legionellaceae</taxon>
        <taxon>Legionella</taxon>
    </lineage>
</organism>
<feature type="domain" description="EamA" evidence="2">
    <location>
        <begin position="2"/>
        <end position="139"/>
    </location>
</feature>
<keyword evidence="1" id="KW-0812">Transmembrane</keyword>
<dbReference type="PATRIC" id="fig|455.5.peg.1642"/>
<dbReference type="InterPro" id="IPR000620">
    <property type="entry name" value="EamA_dom"/>
</dbReference>
<feature type="transmembrane region" description="Helical" evidence="1">
    <location>
        <begin position="30"/>
        <end position="53"/>
    </location>
</feature>
<dbReference type="Pfam" id="PF00892">
    <property type="entry name" value="EamA"/>
    <property type="match status" value="1"/>
</dbReference>
<dbReference type="EMBL" id="LNYG01000013">
    <property type="protein sequence ID" value="KTD07357.1"/>
    <property type="molecule type" value="Genomic_DNA"/>
</dbReference>
<feature type="transmembrane region" description="Helical" evidence="1">
    <location>
        <begin position="94"/>
        <end position="115"/>
    </location>
</feature>
<evidence type="ECO:0000259" key="2">
    <source>
        <dbReference type="Pfam" id="PF00892"/>
    </source>
</evidence>
<evidence type="ECO:0000313" key="4">
    <source>
        <dbReference type="EMBL" id="OCH97868.1"/>
    </source>
</evidence>
<feature type="transmembrane region" description="Helical" evidence="1">
    <location>
        <begin position="65"/>
        <end position="88"/>
    </location>
</feature>
<proteinExistence type="predicted"/>
<keyword evidence="6" id="KW-1185">Reference proteome</keyword>
<feature type="transmembrane region" description="Helical" evidence="1">
    <location>
        <begin position="122"/>
        <end position="140"/>
    </location>
</feature>